<name>A0A7Y6TXL2_9BURK</name>
<dbReference type="Proteomes" id="UP000529637">
    <property type="component" value="Unassembled WGS sequence"/>
</dbReference>
<sequence>MGSSSPRRALIAGATGLVGRELVERLLADPACRSLTVLVRRLDALPPRPKLALVELSDAALASLPALDDVYVALGTTIAVAGSEAAFRAVDLDLVVAVARAARAAGATRLALVSAHGADTRSRIFYNRVKGEAEAAVRTLGFERVAIARPSLLLGHRERLGQPPRPIERLAMRLGPLLGVLPASVRPIAAGAVAAALVDALHRAPSGVEVLTSAGMQSFARAGHRAPAE</sequence>
<evidence type="ECO:0000259" key="1">
    <source>
        <dbReference type="Pfam" id="PF13460"/>
    </source>
</evidence>
<evidence type="ECO:0000313" key="3">
    <source>
        <dbReference type="Proteomes" id="UP000529637"/>
    </source>
</evidence>
<dbReference type="PANTHER" id="PTHR14097:SF7">
    <property type="entry name" value="OXIDOREDUCTASE HTATIP2"/>
    <property type="match status" value="1"/>
</dbReference>
<dbReference type="EMBL" id="JABWMJ010000007">
    <property type="protein sequence ID" value="NUZ07161.1"/>
    <property type="molecule type" value="Genomic_DNA"/>
</dbReference>
<feature type="domain" description="NAD(P)-binding" evidence="1">
    <location>
        <begin position="13"/>
        <end position="122"/>
    </location>
</feature>
<dbReference type="Pfam" id="PF13460">
    <property type="entry name" value="NAD_binding_10"/>
    <property type="match status" value="1"/>
</dbReference>
<accession>A0A7Y6TXL2</accession>
<dbReference type="PANTHER" id="PTHR14097">
    <property type="entry name" value="OXIDOREDUCTASE HTATIP2"/>
    <property type="match status" value="1"/>
</dbReference>
<gene>
    <name evidence="2" type="ORF">HQN59_15465</name>
</gene>
<dbReference type="SUPFAM" id="SSF51735">
    <property type="entry name" value="NAD(P)-binding Rossmann-fold domains"/>
    <property type="match status" value="1"/>
</dbReference>
<dbReference type="InterPro" id="IPR016040">
    <property type="entry name" value="NAD(P)-bd_dom"/>
</dbReference>
<dbReference type="InterPro" id="IPR036291">
    <property type="entry name" value="NAD(P)-bd_dom_sf"/>
</dbReference>
<organism evidence="2 3">
    <name type="scientific">Piscinibacter koreensis</name>
    <dbReference type="NCBI Taxonomy" id="2742824"/>
    <lineage>
        <taxon>Bacteria</taxon>
        <taxon>Pseudomonadati</taxon>
        <taxon>Pseudomonadota</taxon>
        <taxon>Betaproteobacteria</taxon>
        <taxon>Burkholderiales</taxon>
        <taxon>Sphaerotilaceae</taxon>
        <taxon>Piscinibacter</taxon>
    </lineage>
</organism>
<proteinExistence type="predicted"/>
<protein>
    <submittedName>
        <fullName evidence="2">NAD(P)H-binding protein</fullName>
    </submittedName>
</protein>
<comment type="caution">
    <text evidence="2">The sequence shown here is derived from an EMBL/GenBank/DDBJ whole genome shotgun (WGS) entry which is preliminary data.</text>
</comment>
<dbReference type="Gene3D" id="3.40.50.720">
    <property type="entry name" value="NAD(P)-binding Rossmann-like Domain"/>
    <property type="match status" value="1"/>
</dbReference>
<reference evidence="2 3" key="1">
    <citation type="submission" date="2020-06" db="EMBL/GenBank/DDBJ databases">
        <title>Schlegella sp. ID0723 isolated from air conditioner.</title>
        <authorList>
            <person name="Kim D.Y."/>
            <person name="Kim D.-U."/>
        </authorList>
    </citation>
    <scope>NUCLEOTIDE SEQUENCE [LARGE SCALE GENOMIC DNA]</scope>
    <source>
        <strain evidence="2 3">ID0723</strain>
    </source>
</reference>
<dbReference type="AlphaFoldDB" id="A0A7Y6TXL2"/>
<evidence type="ECO:0000313" key="2">
    <source>
        <dbReference type="EMBL" id="NUZ07161.1"/>
    </source>
</evidence>
<keyword evidence="3" id="KW-1185">Reference proteome</keyword>